<sequence length="110" mass="12149">MVWHSAGSLSRSLLSTARASSVRSSPTLTRLRPSQLPTSPPRTRRFSFVNPRTLGEHGCKQSILPPVATCYLSPHPSLNARAFCGVFQGNICRTCQISKYHSFSLTFPPF</sequence>
<evidence type="ECO:0000313" key="3">
    <source>
        <dbReference type="Proteomes" id="UP001202328"/>
    </source>
</evidence>
<feature type="region of interest" description="Disordered" evidence="1">
    <location>
        <begin position="16"/>
        <end position="45"/>
    </location>
</feature>
<evidence type="ECO:0000313" key="2">
    <source>
        <dbReference type="EMBL" id="KAI3907536.1"/>
    </source>
</evidence>
<feature type="compositionally biased region" description="Low complexity" evidence="1">
    <location>
        <begin position="16"/>
        <end position="25"/>
    </location>
</feature>
<dbReference type="Proteomes" id="UP001202328">
    <property type="component" value="Unassembled WGS sequence"/>
</dbReference>
<keyword evidence="3" id="KW-1185">Reference proteome</keyword>
<accession>A0AAD4SH30</accession>
<evidence type="ECO:0000256" key="1">
    <source>
        <dbReference type="SAM" id="MobiDB-lite"/>
    </source>
</evidence>
<protein>
    <submittedName>
        <fullName evidence="2">Uncharacterized protein</fullName>
    </submittedName>
</protein>
<proteinExistence type="predicted"/>
<comment type="caution">
    <text evidence="2">The sequence shown here is derived from an EMBL/GenBank/DDBJ whole genome shotgun (WGS) entry which is preliminary data.</text>
</comment>
<dbReference type="AlphaFoldDB" id="A0AAD4SH30"/>
<reference evidence="2" key="1">
    <citation type="submission" date="2022-04" db="EMBL/GenBank/DDBJ databases">
        <title>A functionally conserved STORR gene fusion in Papaver species that diverged 16.8 million years ago.</title>
        <authorList>
            <person name="Catania T."/>
        </authorList>
    </citation>
    <scope>NUCLEOTIDE SEQUENCE</scope>
    <source>
        <strain evidence="2">S-188037</strain>
    </source>
</reference>
<organism evidence="2 3">
    <name type="scientific">Papaver atlanticum</name>
    <dbReference type="NCBI Taxonomy" id="357466"/>
    <lineage>
        <taxon>Eukaryota</taxon>
        <taxon>Viridiplantae</taxon>
        <taxon>Streptophyta</taxon>
        <taxon>Embryophyta</taxon>
        <taxon>Tracheophyta</taxon>
        <taxon>Spermatophyta</taxon>
        <taxon>Magnoliopsida</taxon>
        <taxon>Ranunculales</taxon>
        <taxon>Papaveraceae</taxon>
        <taxon>Papaveroideae</taxon>
        <taxon>Papaver</taxon>
    </lineage>
</organism>
<gene>
    <name evidence="2" type="ORF">MKW98_016180</name>
</gene>
<name>A0AAD4SH30_9MAGN</name>
<dbReference type="EMBL" id="JAJJMB010010581">
    <property type="protein sequence ID" value="KAI3907536.1"/>
    <property type="molecule type" value="Genomic_DNA"/>
</dbReference>